<dbReference type="PANTHER" id="PTHR42874:SF1">
    <property type="entry name" value="URICASE"/>
    <property type="match status" value="1"/>
</dbReference>
<dbReference type="PANTHER" id="PTHR42874">
    <property type="entry name" value="URICASE"/>
    <property type="match status" value="1"/>
</dbReference>
<dbReference type="EMBL" id="AK418331">
    <property type="protein sequence ID" value="BAN21535.1"/>
    <property type="molecule type" value="mRNA"/>
</dbReference>
<keyword evidence="7 13" id="KW-0659">Purine metabolism</keyword>
<dbReference type="GO" id="GO:0019628">
    <property type="term" value="P:urate catabolic process"/>
    <property type="evidence" value="ECO:0007669"/>
    <property type="project" value="UniProtKB-UniPathway"/>
</dbReference>
<feature type="binding site" evidence="12">
    <location>
        <position position="229"/>
    </location>
    <ligand>
        <name>urate</name>
        <dbReference type="ChEBI" id="CHEBI:17775"/>
    </ligand>
</feature>
<evidence type="ECO:0000256" key="12">
    <source>
        <dbReference type="PIRSR" id="PIRSR000241-2"/>
    </source>
</evidence>
<protein>
    <recommendedName>
        <fullName evidence="6 13">Uricase</fullName>
        <ecNumber evidence="5 13">1.7.3.3</ecNumber>
    </recommendedName>
</protein>
<evidence type="ECO:0000256" key="9">
    <source>
        <dbReference type="ARBA" id="ARBA00023140"/>
    </source>
</evidence>
<evidence type="ECO:0000313" key="14">
    <source>
        <dbReference type="EMBL" id="BAN21535.1"/>
    </source>
</evidence>
<proteinExistence type="evidence at transcript level"/>
<feature type="non-terminal residue" evidence="14">
    <location>
        <position position="279"/>
    </location>
</feature>
<feature type="active site" description="Charge relay system" evidence="11">
    <location>
        <position position="257"/>
    </location>
</feature>
<evidence type="ECO:0000256" key="2">
    <source>
        <dbReference type="ARBA" id="ARBA00004275"/>
    </source>
</evidence>
<feature type="active site" description="Charge relay system" evidence="11">
    <location>
        <position position="62"/>
    </location>
</feature>
<comment type="pathway">
    <text evidence="3">Purine metabolism; urate degradation; (S)-allantoin from urate: step 1/3.</text>
</comment>
<dbReference type="Pfam" id="PF01014">
    <property type="entry name" value="Uricase"/>
    <property type="match status" value="2"/>
</dbReference>
<dbReference type="GO" id="GO:0004846">
    <property type="term" value="F:urate oxidase activity"/>
    <property type="evidence" value="ECO:0007669"/>
    <property type="project" value="UniProtKB-EC"/>
</dbReference>
<feature type="active site" description="Charge relay system" evidence="11">
    <location>
        <position position="17"/>
    </location>
</feature>
<dbReference type="PRINTS" id="PR00093">
    <property type="entry name" value="URICASE"/>
</dbReference>
<dbReference type="PIRSF" id="PIRSF000241">
    <property type="entry name" value="Urate_oxidase"/>
    <property type="match status" value="1"/>
</dbReference>
<feature type="binding site" evidence="12">
    <location>
        <position position="181"/>
    </location>
    <ligand>
        <name>5-hydroxyisourate</name>
        <dbReference type="ChEBI" id="CHEBI:18072"/>
    </ligand>
</feature>
<evidence type="ECO:0000256" key="8">
    <source>
        <dbReference type="ARBA" id="ARBA00023002"/>
    </source>
</evidence>
<organism evidence="14">
    <name type="scientific">Riptortus pedestris</name>
    <name type="common">Bean bug</name>
    <dbReference type="NCBI Taxonomy" id="329032"/>
    <lineage>
        <taxon>Eukaryota</taxon>
        <taxon>Metazoa</taxon>
        <taxon>Ecdysozoa</taxon>
        <taxon>Arthropoda</taxon>
        <taxon>Hexapoda</taxon>
        <taxon>Insecta</taxon>
        <taxon>Pterygota</taxon>
        <taxon>Neoptera</taxon>
        <taxon>Paraneoptera</taxon>
        <taxon>Hemiptera</taxon>
        <taxon>Heteroptera</taxon>
        <taxon>Panheteroptera</taxon>
        <taxon>Pentatomomorpha</taxon>
        <taxon>Coreoidea</taxon>
        <taxon>Alydidae</taxon>
        <taxon>Riptortus</taxon>
    </lineage>
</organism>
<evidence type="ECO:0000256" key="11">
    <source>
        <dbReference type="PIRSR" id="PIRSR000241-1"/>
    </source>
</evidence>
<dbReference type="InterPro" id="IPR019842">
    <property type="entry name" value="Uricase_CS"/>
</dbReference>
<feature type="binding site" evidence="12">
    <location>
        <position position="228"/>
    </location>
    <ligand>
        <name>urate</name>
        <dbReference type="ChEBI" id="CHEBI:17775"/>
    </ligand>
</feature>
<dbReference type="UniPathway" id="UPA00394">
    <property type="reaction ID" value="UER00650"/>
</dbReference>
<feature type="binding site" evidence="12">
    <location>
        <position position="164"/>
    </location>
    <ligand>
        <name>5-hydroxyisourate</name>
        <dbReference type="ChEBI" id="CHEBI:18072"/>
    </ligand>
</feature>
<reference evidence="14" key="1">
    <citation type="journal article" date="2013" name="PLoS ONE">
        <title>Gene expression in gut symbiotic organ of stinkbug affected by extracellular bacterial symbiont.</title>
        <authorList>
            <person name="Futahashi R."/>
            <person name="Tanaka K."/>
            <person name="Tanahashi M."/>
            <person name="Nikoh N."/>
            <person name="Kikuchi Y."/>
            <person name="Lee B.L."/>
            <person name="Fukatsu T."/>
        </authorList>
    </citation>
    <scope>NUCLEOTIDE SEQUENCE</scope>
    <source>
        <tissue evidence="14">Midgut</tissue>
    </source>
</reference>
<dbReference type="Gene3D" id="3.10.270.10">
    <property type="entry name" value="Urate Oxidase"/>
    <property type="match status" value="1"/>
</dbReference>
<sequence>MSRFETKYEIKEAKYGKSGVRILHISRSGGVETPKELEVTTRLRLSNLQDYTKGDNSSIIATDSQKNIIYLLAKKNGVSSPEEFCLTAAQFFLEHYPQVIEATVSATELDWERLTTPQGPHHHAFLHGPKAERWAAVTLSRKDRPVIRAGLRKLRVLKTTKSSFTKFVRDEFRTLPDAKDRIFSTIVSAEWSYSTYIGVDFNAAWNTVLSRILEEFGGPQSGVDSPSVQNTLYLACAQALETIPQVSYIEMDMPNCHYLNLDLSPFPAEYRGSGENRDV</sequence>
<dbReference type="AlphaFoldDB" id="R4WL14"/>
<dbReference type="GO" id="GO:0005777">
    <property type="term" value="C:peroxisome"/>
    <property type="evidence" value="ECO:0007669"/>
    <property type="project" value="UniProtKB-SubCell"/>
</dbReference>
<evidence type="ECO:0000256" key="4">
    <source>
        <dbReference type="ARBA" id="ARBA00009760"/>
    </source>
</evidence>
<name>R4WL14_RIPPE</name>
<feature type="binding site" evidence="12">
    <location>
        <position position="63"/>
    </location>
    <ligand>
        <name>5-hydroxyisourate</name>
        <dbReference type="ChEBI" id="CHEBI:18072"/>
    </ligand>
</feature>
<accession>R4WL14</accession>
<dbReference type="NCBIfam" id="TIGR03383">
    <property type="entry name" value="urate_oxi"/>
    <property type="match status" value="1"/>
</dbReference>
<feature type="binding site" evidence="12">
    <location>
        <position position="62"/>
    </location>
    <ligand>
        <name>urate</name>
        <dbReference type="ChEBI" id="CHEBI:17775"/>
    </ligand>
</feature>
<dbReference type="InterPro" id="IPR002042">
    <property type="entry name" value="Uricase"/>
</dbReference>
<evidence type="ECO:0000256" key="10">
    <source>
        <dbReference type="ARBA" id="ARBA00048818"/>
    </source>
</evidence>
<comment type="function">
    <text evidence="1 13">Catalyzes the oxidation of uric acid to 5-hydroxyisourate, which is further processed to form (S)-allantoin.</text>
</comment>
<dbReference type="PROSITE" id="PS00366">
    <property type="entry name" value="URICASE"/>
    <property type="match status" value="1"/>
</dbReference>
<dbReference type="EC" id="1.7.3.3" evidence="5 13"/>
<comment type="subcellular location">
    <subcellularLocation>
        <location evidence="2">Peroxisome</location>
    </subcellularLocation>
</comment>
<feature type="binding site" evidence="12">
    <location>
        <position position="181"/>
    </location>
    <ligand>
        <name>urate</name>
        <dbReference type="ChEBI" id="CHEBI:17775"/>
    </ligand>
</feature>
<keyword evidence="9" id="KW-0576">Peroxisome</keyword>
<keyword evidence="8 13" id="KW-0560">Oxidoreductase</keyword>
<dbReference type="GO" id="GO:0006145">
    <property type="term" value="P:purine nucleobase catabolic process"/>
    <property type="evidence" value="ECO:0007669"/>
    <property type="project" value="TreeGrafter"/>
</dbReference>
<feature type="binding site" evidence="12">
    <location>
        <position position="62"/>
    </location>
    <ligand>
        <name>5-hydroxyisourate</name>
        <dbReference type="ChEBI" id="CHEBI:18072"/>
    </ligand>
</feature>
<evidence type="ECO:0000256" key="5">
    <source>
        <dbReference type="ARBA" id="ARBA00012598"/>
    </source>
</evidence>
<evidence type="ECO:0000256" key="3">
    <source>
        <dbReference type="ARBA" id="ARBA00004831"/>
    </source>
</evidence>
<evidence type="ECO:0000256" key="13">
    <source>
        <dbReference type="RuleBase" id="RU004455"/>
    </source>
</evidence>
<feature type="binding site" evidence="12">
    <location>
        <position position="63"/>
    </location>
    <ligand>
        <name>urate</name>
        <dbReference type="ChEBI" id="CHEBI:17775"/>
    </ligand>
</feature>
<feature type="binding site" evidence="12">
    <location>
        <position position="62"/>
    </location>
    <ligand>
        <name>O2</name>
        <dbReference type="ChEBI" id="CHEBI:15379"/>
    </ligand>
</feature>
<evidence type="ECO:0000256" key="6">
    <source>
        <dbReference type="ARBA" id="ARBA00017098"/>
    </source>
</evidence>
<dbReference type="SUPFAM" id="SSF55620">
    <property type="entry name" value="Tetrahydrobiopterin biosynthesis enzymes-like"/>
    <property type="match status" value="2"/>
</dbReference>
<feature type="binding site" evidence="12">
    <location>
        <position position="164"/>
    </location>
    <ligand>
        <name>urate</name>
        <dbReference type="ChEBI" id="CHEBI:17775"/>
    </ligand>
</feature>
<evidence type="ECO:0000256" key="1">
    <source>
        <dbReference type="ARBA" id="ARBA00003860"/>
    </source>
</evidence>
<comment type="similarity">
    <text evidence="4 13">Belongs to the uricase family.</text>
</comment>
<feature type="binding site" evidence="12">
    <location>
        <position position="255"/>
    </location>
    <ligand>
        <name>urate</name>
        <dbReference type="ChEBI" id="CHEBI:17775"/>
    </ligand>
</feature>
<comment type="catalytic activity">
    <reaction evidence="10 13">
        <text>urate + O2 + H2O = 5-hydroxyisourate + H2O2</text>
        <dbReference type="Rhea" id="RHEA:21368"/>
        <dbReference type="ChEBI" id="CHEBI:15377"/>
        <dbReference type="ChEBI" id="CHEBI:15379"/>
        <dbReference type="ChEBI" id="CHEBI:16240"/>
        <dbReference type="ChEBI" id="CHEBI:17775"/>
        <dbReference type="ChEBI" id="CHEBI:18072"/>
        <dbReference type="EC" id="1.7.3.3"/>
    </reaction>
</comment>
<evidence type="ECO:0000256" key="7">
    <source>
        <dbReference type="ARBA" id="ARBA00022631"/>
    </source>
</evidence>